<reference evidence="2 3" key="1">
    <citation type="submission" date="2015-01" db="EMBL/GenBank/DDBJ databases">
        <title>Evolution of Trichinella species and genotypes.</title>
        <authorList>
            <person name="Korhonen P.K."/>
            <person name="Edoardo P."/>
            <person name="Giuseppe L.R."/>
            <person name="Gasser R.B."/>
        </authorList>
    </citation>
    <scope>NUCLEOTIDE SEQUENCE [LARGE SCALE GENOMIC DNA]</scope>
    <source>
        <strain evidence="2">ISS1980</strain>
    </source>
</reference>
<dbReference type="Proteomes" id="UP000054843">
    <property type="component" value="Unassembled WGS sequence"/>
</dbReference>
<proteinExistence type="predicted"/>
<keyword evidence="3" id="KW-1185">Reference proteome</keyword>
<evidence type="ECO:0000313" key="2">
    <source>
        <dbReference type="EMBL" id="KRZ80395.1"/>
    </source>
</evidence>
<dbReference type="EMBL" id="JYDO01000002">
    <property type="protein sequence ID" value="KRZ80395.1"/>
    <property type="molecule type" value="Genomic_DNA"/>
</dbReference>
<evidence type="ECO:0000256" key="1">
    <source>
        <dbReference type="SAM" id="MobiDB-lite"/>
    </source>
</evidence>
<protein>
    <submittedName>
        <fullName evidence="2">Uncharacterized protein</fullName>
    </submittedName>
</protein>
<comment type="caution">
    <text evidence="2">The sequence shown here is derived from an EMBL/GenBank/DDBJ whole genome shotgun (WGS) entry which is preliminary data.</text>
</comment>
<feature type="region of interest" description="Disordered" evidence="1">
    <location>
        <begin position="1"/>
        <end position="22"/>
    </location>
</feature>
<dbReference type="AlphaFoldDB" id="A0A0V1N8S8"/>
<organism evidence="2 3">
    <name type="scientific">Trichinella papuae</name>
    <dbReference type="NCBI Taxonomy" id="268474"/>
    <lineage>
        <taxon>Eukaryota</taxon>
        <taxon>Metazoa</taxon>
        <taxon>Ecdysozoa</taxon>
        <taxon>Nematoda</taxon>
        <taxon>Enoplea</taxon>
        <taxon>Dorylaimia</taxon>
        <taxon>Trichinellida</taxon>
        <taxon>Trichinellidae</taxon>
        <taxon>Trichinella</taxon>
    </lineage>
</organism>
<evidence type="ECO:0000313" key="3">
    <source>
        <dbReference type="Proteomes" id="UP000054843"/>
    </source>
</evidence>
<gene>
    <name evidence="2" type="ORF">T10_5565</name>
</gene>
<accession>A0A0V1N8S8</accession>
<name>A0A0V1N8S8_9BILA</name>
<sequence length="88" mass="9663">MPRGCSRNATPLSAFPVRTSSDRRHSMSAITFPISNSCRTLWSGFGRHRPVLHVMMMLCQDSETEYICGLGQVSATYGSGAGSDPQFY</sequence>